<dbReference type="RefSeq" id="WP_213170817.1">
    <property type="nucleotide sequence ID" value="NZ_CP070496.1"/>
</dbReference>
<organism evidence="1 2">
    <name type="scientific">Natronoglycomyces albus</name>
    <dbReference type="NCBI Taxonomy" id="2811108"/>
    <lineage>
        <taxon>Bacteria</taxon>
        <taxon>Bacillati</taxon>
        <taxon>Actinomycetota</taxon>
        <taxon>Actinomycetes</taxon>
        <taxon>Glycomycetales</taxon>
        <taxon>Glycomycetaceae</taxon>
        <taxon>Natronoglycomyces</taxon>
    </lineage>
</organism>
<sequence>MSLIINNATDICESTNATPLSALLEATCRARDLRVDRLRSNLVSVAVGEHQLIFAGCSGPSTSRVAITLGKDIAWLRRTLEIKGVPVPLTVKIPEKARAVARTYLEDLGEPARAWWIDQPQTSVTLTVEDFKTGWKELLEHRPEDPKAQIVFEPADLGPTEPVTVVFGSVVNASGDLTNDERDLAMRTVSIIPGAEVAEVHLTRLPKAGTLVSHVDIKLDSWNVTPYREGSEKIITAIVDGEFSRIN</sequence>
<name>A0A895XT56_9ACTN</name>
<proteinExistence type="predicted"/>
<dbReference type="AlphaFoldDB" id="A0A895XT56"/>
<evidence type="ECO:0000313" key="1">
    <source>
        <dbReference type="EMBL" id="QSB04818.1"/>
    </source>
</evidence>
<reference evidence="1" key="1">
    <citation type="submission" date="2021-02" db="EMBL/GenBank/DDBJ databases">
        <title>Natronoglycomyces albus gen. nov., sp. nov, a haloalkaliphilic actinobacterium from a soda solonchak soil.</title>
        <authorList>
            <person name="Sorokin D.Y."/>
            <person name="Khijniak T.V."/>
            <person name="Zakharycheva A.P."/>
            <person name="Boueva O.V."/>
            <person name="Ariskina E.V."/>
            <person name="Hahnke R.L."/>
            <person name="Bunk B."/>
            <person name="Sproer C."/>
            <person name="Schumann P."/>
            <person name="Evtushenko L.I."/>
            <person name="Kublanov I.V."/>
        </authorList>
    </citation>
    <scope>NUCLEOTIDE SEQUENCE</scope>
    <source>
        <strain evidence="1">DSM 106290</strain>
    </source>
</reference>
<gene>
    <name evidence="1" type="ORF">JQS30_13750</name>
</gene>
<protein>
    <submittedName>
        <fullName evidence="1">Uncharacterized protein</fullName>
    </submittedName>
</protein>
<keyword evidence="2" id="KW-1185">Reference proteome</keyword>
<dbReference type="KEGG" id="nav:JQS30_13750"/>
<evidence type="ECO:0000313" key="2">
    <source>
        <dbReference type="Proteomes" id="UP000662939"/>
    </source>
</evidence>
<dbReference type="EMBL" id="CP070496">
    <property type="protein sequence ID" value="QSB04818.1"/>
    <property type="molecule type" value="Genomic_DNA"/>
</dbReference>
<dbReference type="Proteomes" id="UP000662939">
    <property type="component" value="Chromosome"/>
</dbReference>
<accession>A0A895XT56</accession>